<dbReference type="SUPFAM" id="SSF90123">
    <property type="entry name" value="ABC transporter transmembrane region"/>
    <property type="match status" value="1"/>
</dbReference>
<evidence type="ECO:0000256" key="10">
    <source>
        <dbReference type="SAM" id="Phobius"/>
    </source>
</evidence>
<keyword evidence="7 10" id="KW-1133">Transmembrane helix</keyword>
<protein>
    <submittedName>
        <fullName evidence="13">ABC transporter ATP-binding protein</fullName>
    </submittedName>
</protein>
<comment type="subcellular location">
    <subcellularLocation>
        <location evidence="1">Cell membrane</location>
        <topology evidence="1">Multi-pass membrane protein</topology>
    </subcellularLocation>
</comment>
<evidence type="ECO:0000256" key="9">
    <source>
        <dbReference type="SAM" id="MobiDB-lite"/>
    </source>
</evidence>
<keyword evidence="5" id="KW-0547">Nucleotide-binding</keyword>
<dbReference type="InterPro" id="IPR011527">
    <property type="entry name" value="ABC1_TM_dom"/>
</dbReference>
<evidence type="ECO:0000256" key="2">
    <source>
        <dbReference type="ARBA" id="ARBA00022448"/>
    </source>
</evidence>
<evidence type="ECO:0000313" key="14">
    <source>
        <dbReference type="Proteomes" id="UP000664417"/>
    </source>
</evidence>
<evidence type="ECO:0000256" key="4">
    <source>
        <dbReference type="ARBA" id="ARBA00022692"/>
    </source>
</evidence>
<keyword evidence="3" id="KW-1003">Cell membrane</keyword>
<dbReference type="Gene3D" id="3.40.50.300">
    <property type="entry name" value="P-loop containing nucleotide triphosphate hydrolases"/>
    <property type="match status" value="1"/>
</dbReference>
<dbReference type="PROSITE" id="PS50929">
    <property type="entry name" value="ABC_TM1F"/>
    <property type="match status" value="1"/>
</dbReference>
<keyword evidence="2" id="KW-0813">Transport</keyword>
<feature type="compositionally biased region" description="Polar residues" evidence="9">
    <location>
        <begin position="585"/>
        <end position="595"/>
    </location>
</feature>
<evidence type="ECO:0000256" key="8">
    <source>
        <dbReference type="ARBA" id="ARBA00023136"/>
    </source>
</evidence>
<feature type="transmembrane region" description="Helical" evidence="10">
    <location>
        <begin position="255"/>
        <end position="278"/>
    </location>
</feature>
<dbReference type="GO" id="GO:0005524">
    <property type="term" value="F:ATP binding"/>
    <property type="evidence" value="ECO:0007669"/>
    <property type="project" value="UniProtKB-KW"/>
</dbReference>
<dbReference type="PANTHER" id="PTHR43394:SF1">
    <property type="entry name" value="ATP-BINDING CASSETTE SUB-FAMILY B MEMBER 10, MITOCHONDRIAL"/>
    <property type="match status" value="1"/>
</dbReference>
<dbReference type="GO" id="GO:0005886">
    <property type="term" value="C:plasma membrane"/>
    <property type="evidence" value="ECO:0007669"/>
    <property type="project" value="UniProtKB-SubCell"/>
</dbReference>
<evidence type="ECO:0000259" key="12">
    <source>
        <dbReference type="PROSITE" id="PS50929"/>
    </source>
</evidence>
<feature type="transmembrane region" description="Helical" evidence="10">
    <location>
        <begin position="66"/>
        <end position="86"/>
    </location>
</feature>
<dbReference type="InterPro" id="IPR003439">
    <property type="entry name" value="ABC_transporter-like_ATP-bd"/>
</dbReference>
<dbReference type="Pfam" id="PF00664">
    <property type="entry name" value="ABC_membrane"/>
    <property type="match status" value="1"/>
</dbReference>
<feature type="domain" description="ABC transmembrane type-1" evidence="12">
    <location>
        <begin position="31"/>
        <end position="312"/>
    </location>
</feature>
<evidence type="ECO:0000259" key="11">
    <source>
        <dbReference type="PROSITE" id="PS50893"/>
    </source>
</evidence>
<dbReference type="PANTHER" id="PTHR43394">
    <property type="entry name" value="ATP-DEPENDENT PERMEASE MDL1, MITOCHONDRIAL"/>
    <property type="match status" value="1"/>
</dbReference>
<evidence type="ECO:0000256" key="1">
    <source>
        <dbReference type="ARBA" id="ARBA00004651"/>
    </source>
</evidence>
<dbReference type="InterPro" id="IPR036640">
    <property type="entry name" value="ABC1_TM_sf"/>
</dbReference>
<reference evidence="13" key="1">
    <citation type="submission" date="2021-03" db="EMBL/GenBank/DDBJ databases">
        <authorList>
            <person name="Wang G."/>
        </authorList>
    </citation>
    <scope>NUCLEOTIDE SEQUENCE</scope>
    <source>
        <strain evidence="13">KCTC 12899</strain>
    </source>
</reference>
<evidence type="ECO:0000313" key="13">
    <source>
        <dbReference type="EMBL" id="MBO1319730.1"/>
    </source>
</evidence>
<evidence type="ECO:0000256" key="7">
    <source>
        <dbReference type="ARBA" id="ARBA00022989"/>
    </source>
</evidence>
<dbReference type="Pfam" id="PF00005">
    <property type="entry name" value="ABC_tran"/>
    <property type="match status" value="1"/>
</dbReference>
<dbReference type="InterPro" id="IPR017871">
    <property type="entry name" value="ABC_transporter-like_CS"/>
</dbReference>
<proteinExistence type="predicted"/>
<dbReference type="PROSITE" id="PS00211">
    <property type="entry name" value="ABC_TRANSPORTER_1"/>
    <property type="match status" value="1"/>
</dbReference>
<keyword evidence="14" id="KW-1185">Reference proteome</keyword>
<evidence type="ECO:0000256" key="5">
    <source>
        <dbReference type="ARBA" id="ARBA00022741"/>
    </source>
</evidence>
<dbReference type="GO" id="GO:0016887">
    <property type="term" value="F:ATP hydrolysis activity"/>
    <property type="evidence" value="ECO:0007669"/>
    <property type="project" value="InterPro"/>
</dbReference>
<dbReference type="SUPFAM" id="SSF52540">
    <property type="entry name" value="P-loop containing nucleoside triphosphate hydrolases"/>
    <property type="match status" value="1"/>
</dbReference>
<feature type="domain" description="ABC transporter" evidence="11">
    <location>
        <begin position="346"/>
        <end position="582"/>
    </location>
</feature>
<dbReference type="Proteomes" id="UP000664417">
    <property type="component" value="Unassembled WGS sequence"/>
</dbReference>
<dbReference type="PROSITE" id="PS50893">
    <property type="entry name" value="ABC_TRANSPORTER_2"/>
    <property type="match status" value="1"/>
</dbReference>
<sequence length="603" mass="64667">MTTDAATAKEQRRALRSLLRLLNNHRLMFTATTLLATLNQLAGIATAGMGAVVVGKAATGAPWSDLQSWVTALLVLVPITALVSWLEMWLVHDMAYRILADIRRELFQAMERLAPAYFVDQRGGDVAATAMADVETLEWFYAHTVGSLIVILLVPTCILATLFLLHPVLPWLLVPLVLAVAVIPALFANRAAQQGRTLREAVGRAGAETVDALQGLRELSMFDRKGFWFQLLEKRSQKLAAARVAFGRRDGLEGALAAAFSSLGMLTVLIAAAALVSRGELEPALYPACVVLAAAVFGPVTAVSRIVAGLGNVGAAAARVDKLLRAQPAVSDFPEQAPADTVAPTLAFKQVSFRYKTGGPDVLQDVSFRVEAGETVALVGLSGSGKSTLAQLALRFWDPTAGSIHLGGIDIKQFPRKDLNQHLMLVPQTTTLFHTSVRENIRLGSPDASDSAVTLAARAAAADGFIENLPEGYATNAGDRGAQLSGGQRQRIALARALLRRPPVLILDESLSNLDAETEAEVFARIQTKRAGQFTTLFIAHRLSTIQACDRILLFEGGRFIASGSHTELMRDNAAYHRLIEAQARAQQDESTPTTHLIPGAVS</sequence>
<evidence type="ECO:0000256" key="6">
    <source>
        <dbReference type="ARBA" id="ARBA00022840"/>
    </source>
</evidence>
<accession>A0A8J7QGL2</accession>
<feature type="transmembrane region" description="Helical" evidence="10">
    <location>
        <begin position="171"/>
        <end position="189"/>
    </location>
</feature>
<comment type="caution">
    <text evidence="13">The sequence shown here is derived from an EMBL/GenBank/DDBJ whole genome shotgun (WGS) entry which is preliminary data.</text>
</comment>
<name>A0A8J7QGL2_9BACT</name>
<dbReference type="RefSeq" id="WP_207859635.1">
    <property type="nucleotide sequence ID" value="NZ_JAFREP010000013.1"/>
</dbReference>
<keyword evidence="4 10" id="KW-0812">Transmembrane</keyword>
<dbReference type="EMBL" id="JAFREP010000013">
    <property type="protein sequence ID" value="MBO1319730.1"/>
    <property type="molecule type" value="Genomic_DNA"/>
</dbReference>
<dbReference type="FunFam" id="3.40.50.300:FF:000221">
    <property type="entry name" value="Multidrug ABC transporter ATP-binding protein"/>
    <property type="match status" value="1"/>
</dbReference>
<dbReference type="AlphaFoldDB" id="A0A8J7QGL2"/>
<dbReference type="GO" id="GO:0015421">
    <property type="term" value="F:ABC-type oligopeptide transporter activity"/>
    <property type="evidence" value="ECO:0007669"/>
    <property type="project" value="TreeGrafter"/>
</dbReference>
<dbReference type="InterPro" id="IPR027417">
    <property type="entry name" value="P-loop_NTPase"/>
</dbReference>
<feature type="region of interest" description="Disordered" evidence="9">
    <location>
        <begin position="584"/>
        <end position="603"/>
    </location>
</feature>
<dbReference type="SMART" id="SM00382">
    <property type="entry name" value="AAA"/>
    <property type="match status" value="1"/>
</dbReference>
<organism evidence="13 14">
    <name type="scientific">Acanthopleuribacter pedis</name>
    <dbReference type="NCBI Taxonomy" id="442870"/>
    <lineage>
        <taxon>Bacteria</taxon>
        <taxon>Pseudomonadati</taxon>
        <taxon>Acidobacteriota</taxon>
        <taxon>Holophagae</taxon>
        <taxon>Acanthopleuribacterales</taxon>
        <taxon>Acanthopleuribacteraceae</taxon>
        <taxon>Acanthopleuribacter</taxon>
    </lineage>
</organism>
<dbReference type="InterPro" id="IPR003593">
    <property type="entry name" value="AAA+_ATPase"/>
</dbReference>
<evidence type="ECO:0000256" key="3">
    <source>
        <dbReference type="ARBA" id="ARBA00022475"/>
    </source>
</evidence>
<dbReference type="Gene3D" id="1.20.1560.10">
    <property type="entry name" value="ABC transporter type 1, transmembrane domain"/>
    <property type="match status" value="1"/>
</dbReference>
<gene>
    <name evidence="13" type="ORF">J3U88_14740</name>
</gene>
<dbReference type="InterPro" id="IPR039421">
    <property type="entry name" value="Type_1_exporter"/>
</dbReference>
<feature type="transmembrane region" description="Helical" evidence="10">
    <location>
        <begin position="140"/>
        <end position="165"/>
    </location>
</feature>
<keyword evidence="8 10" id="KW-0472">Membrane</keyword>
<keyword evidence="6 13" id="KW-0067">ATP-binding</keyword>